<dbReference type="PROSITE" id="PS51362">
    <property type="entry name" value="TGF_BETA_2"/>
    <property type="match status" value="1"/>
</dbReference>
<keyword evidence="3" id="KW-0964">Secreted</keyword>
<dbReference type="FunFam" id="2.10.90.10:FF:000001">
    <property type="entry name" value="Bone morphogenetic protein 4"/>
    <property type="match status" value="1"/>
</dbReference>
<gene>
    <name evidence="10" type="ORF">DME_LOCUS1127</name>
</gene>
<accession>A0A0N4UFK9</accession>
<dbReference type="STRING" id="318479.A0A0N4UFK9"/>
<evidence type="ECO:0000256" key="3">
    <source>
        <dbReference type="ARBA" id="ARBA00022525"/>
    </source>
</evidence>
<evidence type="ECO:0000256" key="4">
    <source>
        <dbReference type="ARBA" id="ARBA00022729"/>
    </source>
</evidence>
<evidence type="ECO:0000313" key="11">
    <source>
        <dbReference type="Proteomes" id="UP000038040"/>
    </source>
</evidence>
<dbReference type="Pfam" id="PF00688">
    <property type="entry name" value="TGFb_propeptide"/>
    <property type="match status" value="1"/>
</dbReference>
<keyword evidence="6" id="KW-1015">Disulfide bond</keyword>
<evidence type="ECO:0000256" key="6">
    <source>
        <dbReference type="ARBA" id="ARBA00023157"/>
    </source>
</evidence>
<dbReference type="Proteomes" id="UP000038040">
    <property type="component" value="Unplaced"/>
</dbReference>
<evidence type="ECO:0000256" key="7">
    <source>
        <dbReference type="ARBA" id="ARBA00023180"/>
    </source>
</evidence>
<dbReference type="Pfam" id="PF00019">
    <property type="entry name" value="TGF_beta"/>
    <property type="match status" value="1"/>
</dbReference>
<dbReference type="GO" id="GO:0008083">
    <property type="term" value="F:growth factor activity"/>
    <property type="evidence" value="ECO:0007669"/>
    <property type="project" value="UniProtKB-KW"/>
</dbReference>
<evidence type="ECO:0000256" key="2">
    <source>
        <dbReference type="ARBA" id="ARBA00006656"/>
    </source>
</evidence>
<reference evidence="13" key="1">
    <citation type="submission" date="2017-02" db="UniProtKB">
        <authorList>
            <consortium name="WormBaseParasite"/>
        </authorList>
    </citation>
    <scope>IDENTIFICATION</scope>
</reference>
<dbReference type="InterPro" id="IPR017948">
    <property type="entry name" value="TGFb_CS"/>
</dbReference>
<dbReference type="OrthoDB" id="5987191at2759"/>
<comment type="similarity">
    <text evidence="2 8">Belongs to the TGF-beta family.</text>
</comment>
<dbReference type="PANTHER" id="PTHR11848">
    <property type="entry name" value="TGF-BETA FAMILY"/>
    <property type="match status" value="1"/>
</dbReference>
<dbReference type="GO" id="GO:0005125">
    <property type="term" value="F:cytokine activity"/>
    <property type="evidence" value="ECO:0007669"/>
    <property type="project" value="TreeGrafter"/>
</dbReference>
<dbReference type="PROSITE" id="PS00250">
    <property type="entry name" value="TGF_BETA_1"/>
    <property type="match status" value="1"/>
</dbReference>
<dbReference type="CDD" id="cd13761">
    <property type="entry name" value="TGF_beta_BMP5_like"/>
    <property type="match status" value="1"/>
</dbReference>
<keyword evidence="7" id="KW-0325">Glycoprotein</keyword>
<evidence type="ECO:0000259" key="9">
    <source>
        <dbReference type="PROSITE" id="PS51362"/>
    </source>
</evidence>
<dbReference type="InterPro" id="IPR001111">
    <property type="entry name" value="TGF-b_propeptide"/>
</dbReference>
<dbReference type="AlphaFoldDB" id="A0A0N4UFK9"/>
<dbReference type="EMBL" id="UYYG01000014">
    <property type="protein sequence ID" value="VDN51154.1"/>
    <property type="molecule type" value="Genomic_DNA"/>
</dbReference>
<evidence type="ECO:0000256" key="8">
    <source>
        <dbReference type="RuleBase" id="RU000354"/>
    </source>
</evidence>
<name>A0A0N4UFK9_DRAME</name>
<dbReference type="SUPFAM" id="SSF57501">
    <property type="entry name" value="Cystine-knot cytokines"/>
    <property type="match status" value="1"/>
</dbReference>
<feature type="domain" description="TGF-beta family profile" evidence="9">
    <location>
        <begin position="249"/>
        <end position="360"/>
    </location>
</feature>
<keyword evidence="5 8" id="KW-0339">Growth factor</keyword>
<protein>
    <submittedName>
        <fullName evidence="13">TGF_BETA_2 domain-containing protein</fullName>
    </submittedName>
</protein>
<dbReference type="GO" id="GO:0005615">
    <property type="term" value="C:extracellular space"/>
    <property type="evidence" value="ECO:0007669"/>
    <property type="project" value="TreeGrafter"/>
</dbReference>
<evidence type="ECO:0000256" key="5">
    <source>
        <dbReference type="ARBA" id="ARBA00023030"/>
    </source>
</evidence>
<evidence type="ECO:0000313" key="12">
    <source>
        <dbReference type="Proteomes" id="UP000274756"/>
    </source>
</evidence>
<organism evidence="11 13">
    <name type="scientific">Dracunculus medinensis</name>
    <name type="common">Guinea worm</name>
    <dbReference type="NCBI Taxonomy" id="318479"/>
    <lineage>
        <taxon>Eukaryota</taxon>
        <taxon>Metazoa</taxon>
        <taxon>Ecdysozoa</taxon>
        <taxon>Nematoda</taxon>
        <taxon>Chromadorea</taxon>
        <taxon>Rhabditida</taxon>
        <taxon>Spirurina</taxon>
        <taxon>Dracunculoidea</taxon>
        <taxon>Dracunculidae</taxon>
        <taxon>Dracunculus</taxon>
    </lineage>
</organism>
<dbReference type="Proteomes" id="UP000274756">
    <property type="component" value="Unassembled WGS sequence"/>
</dbReference>
<dbReference type="WBParaSite" id="DME_0000623001-mRNA-1">
    <property type="protein sequence ID" value="DME_0000623001-mRNA-1"/>
    <property type="gene ID" value="DME_0000623001"/>
</dbReference>
<evidence type="ECO:0000313" key="13">
    <source>
        <dbReference type="WBParaSite" id="DME_0000623001-mRNA-1"/>
    </source>
</evidence>
<dbReference type="InterPro" id="IPR015615">
    <property type="entry name" value="TGF-beta-rel"/>
</dbReference>
<proteinExistence type="inferred from homology"/>
<dbReference type="InterPro" id="IPR029034">
    <property type="entry name" value="Cystine-knot_cytokine"/>
</dbReference>
<reference evidence="10 12" key="2">
    <citation type="submission" date="2018-11" db="EMBL/GenBank/DDBJ databases">
        <authorList>
            <consortium name="Pathogen Informatics"/>
        </authorList>
    </citation>
    <scope>NUCLEOTIDE SEQUENCE [LARGE SCALE GENOMIC DNA]</scope>
</reference>
<dbReference type="Gene3D" id="2.10.90.10">
    <property type="entry name" value="Cystine-knot cytokines"/>
    <property type="match status" value="1"/>
</dbReference>
<dbReference type="PANTHER" id="PTHR11848:SF119">
    <property type="entry name" value="TGF-BETA FAMILY PROFILE DOMAIN-CONTAINING PROTEIN"/>
    <property type="match status" value="1"/>
</dbReference>
<dbReference type="SMART" id="SM00204">
    <property type="entry name" value="TGFB"/>
    <property type="match status" value="1"/>
</dbReference>
<comment type="subcellular location">
    <subcellularLocation>
        <location evidence="1">Secreted</location>
    </subcellularLocation>
</comment>
<dbReference type="InterPro" id="IPR001839">
    <property type="entry name" value="TGF-b_C"/>
</dbReference>
<evidence type="ECO:0000256" key="1">
    <source>
        <dbReference type="ARBA" id="ARBA00004613"/>
    </source>
</evidence>
<keyword evidence="4" id="KW-0732">Signal</keyword>
<keyword evidence="12" id="KW-1185">Reference proteome</keyword>
<evidence type="ECO:0000313" key="10">
    <source>
        <dbReference type="EMBL" id="VDN51154.1"/>
    </source>
</evidence>
<sequence>MMVGCFEKATGFEGVIVRKGTDAILVCGESTAVRNVSRCVDFGGMEGKLNSRLESKILELLGIDHIKPHYGVVKDDLASRFMAELYENLEQDVHLNPAYKYLVSKPFLSTEEKKAIELGKADTIVSFLPREVSTKDSMSVVRFDMNNTLFGPLLYSEFRISFNGSTKPSYVKAFPSNSKRKSPIQAYLANNGHFVLNITELLRRWVTGSSKIPILTIIAYSADGHKYPLDAFGLWQSFGVASFAEGTNIRKRLKRKRAVNDDLVTVDGFSNGFSDWVIAPDGYHAYYCDGYCSFPLNNRMNATNHAIVQTLVHLIDPSRTSEAKCAPSSLRSMKILFIDNAQNVVLKRYKDMQVRDCGCQ</sequence>